<feature type="compositionally biased region" description="Low complexity" evidence="1">
    <location>
        <begin position="188"/>
        <end position="204"/>
    </location>
</feature>
<dbReference type="Proteomes" id="UP000042958">
    <property type="component" value="Unassembled WGS sequence"/>
</dbReference>
<dbReference type="OrthoDB" id="4365520at2759"/>
<organism evidence="2 3">
    <name type="scientific">Penicillium brasilianum</name>
    <dbReference type="NCBI Taxonomy" id="104259"/>
    <lineage>
        <taxon>Eukaryota</taxon>
        <taxon>Fungi</taxon>
        <taxon>Dikarya</taxon>
        <taxon>Ascomycota</taxon>
        <taxon>Pezizomycotina</taxon>
        <taxon>Eurotiomycetes</taxon>
        <taxon>Eurotiomycetidae</taxon>
        <taxon>Eurotiales</taxon>
        <taxon>Aspergillaceae</taxon>
        <taxon>Penicillium</taxon>
    </lineage>
</organism>
<accession>A0A0F7TYL9</accession>
<keyword evidence="3" id="KW-1185">Reference proteome</keyword>
<evidence type="ECO:0000256" key="1">
    <source>
        <dbReference type="SAM" id="MobiDB-lite"/>
    </source>
</evidence>
<feature type="compositionally biased region" description="Basic and acidic residues" evidence="1">
    <location>
        <begin position="276"/>
        <end position="289"/>
    </location>
</feature>
<gene>
    <name evidence="2" type="ORF">PMG11_08722</name>
</gene>
<evidence type="ECO:0000313" key="3">
    <source>
        <dbReference type="Proteomes" id="UP000042958"/>
    </source>
</evidence>
<feature type="compositionally biased region" description="Polar residues" evidence="1">
    <location>
        <begin position="54"/>
        <end position="69"/>
    </location>
</feature>
<sequence>MGDSSKSELPTFILAIISIKARRWSSSMFVYLSHLEETGNADTTTNPVTVPTPGISSFGSNKQARSIETASCDEPKPKKQKTDSISQFWAPATPALAKFPFMDVFFVDMAVVIRDTFPIGNFAETYHCSTKDVLDALSAVVLKPLCTLSNGLSVSDHAQILIADWREDIAKVPNDLITISDSSPELHPVSSSPTPQSPESEPLSATYPPPVFTFPIKQTASPPSSPGICNSSSEPAGKGPSDHTPSPPPAAIELSRSPQAKSIVRRSPTRPKKSNKKEGKRRETLTSKRVEVRRDYTGVLIPVADWIEGYHIPKDNGQGQVDAMTDEEFEKLMQRGWFREFMKKEEGDQVACAKPGSRRGW</sequence>
<protein>
    <submittedName>
        <fullName evidence="2">Uncharacterized protein</fullName>
    </submittedName>
</protein>
<feature type="compositionally biased region" description="Basic and acidic residues" evidence="1">
    <location>
        <begin position="73"/>
        <end position="82"/>
    </location>
</feature>
<feature type="compositionally biased region" description="Basic residues" evidence="1">
    <location>
        <begin position="263"/>
        <end position="275"/>
    </location>
</feature>
<feature type="compositionally biased region" description="Polar residues" evidence="1">
    <location>
        <begin position="216"/>
        <end position="234"/>
    </location>
</feature>
<reference evidence="3" key="1">
    <citation type="journal article" date="2015" name="Genome Announc.">
        <title>Draft genome sequence of the fungus Penicillium brasilianum MG11.</title>
        <authorList>
            <person name="Horn F."/>
            <person name="Linde J."/>
            <person name="Mattern D.J."/>
            <person name="Walther G."/>
            <person name="Guthke R."/>
            <person name="Brakhage A.A."/>
            <person name="Valiante V."/>
        </authorList>
    </citation>
    <scope>NUCLEOTIDE SEQUENCE [LARGE SCALE GENOMIC DNA]</scope>
    <source>
        <strain evidence="3">MG11</strain>
    </source>
</reference>
<dbReference type="AlphaFoldDB" id="A0A0F7TYL9"/>
<proteinExistence type="predicted"/>
<feature type="region of interest" description="Disordered" evidence="1">
    <location>
        <begin position="41"/>
        <end position="84"/>
    </location>
</feature>
<feature type="compositionally biased region" description="Low complexity" evidence="1">
    <location>
        <begin position="43"/>
        <end position="53"/>
    </location>
</feature>
<dbReference type="EMBL" id="CDHK01000008">
    <property type="protein sequence ID" value="CEJ60137.1"/>
    <property type="molecule type" value="Genomic_DNA"/>
</dbReference>
<evidence type="ECO:0000313" key="2">
    <source>
        <dbReference type="EMBL" id="CEJ60137.1"/>
    </source>
</evidence>
<feature type="region of interest" description="Disordered" evidence="1">
    <location>
        <begin position="180"/>
        <end position="289"/>
    </location>
</feature>
<name>A0A0F7TYL9_PENBI</name>